<evidence type="ECO:0000313" key="2">
    <source>
        <dbReference type="EMBL" id="SJN44828.1"/>
    </source>
</evidence>
<dbReference type="EMBL" id="FUKW01000153">
    <property type="protein sequence ID" value="SJN44828.1"/>
    <property type="molecule type" value="Genomic_DNA"/>
</dbReference>
<protein>
    <submittedName>
        <fullName evidence="2">Uncharacterized protein</fullName>
    </submittedName>
</protein>
<organism evidence="2 3">
    <name type="scientific">Marinilactibacillus psychrotolerans 42ea</name>
    <dbReference type="NCBI Taxonomy" id="1255609"/>
    <lineage>
        <taxon>Bacteria</taxon>
        <taxon>Bacillati</taxon>
        <taxon>Bacillota</taxon>
        <taxon>Bacilli</taxon>
        <taxon>Lactobacillales</taxon>
        <taxon>Carnobacteriaceae</taxon>
        <taxon>Marinilactibacillus</taxon>
    </lineage>
</organism>
<evidence type="ECO:0000256" key="1">
    <source>
        <dbReference type="SAM" id="SignalP"/>
    </source>
</evidence>
<proteinExistence type="predicted"/>
<sequence length="128" mass="13972">MKNVIRVFLVGILFFALVPVTAQAATYFSDFDLTIPALNGYVSTGYVQKKSHSGSTGQIIVEKAGSQVFDARMEDKGGQRGAWTRQIGKGGALLAGHSQHYQNEMIRLGLSSNWNASRQSVSGKWISY</sequence>
<keyword evidence="1" id="KW-0732">Signal</keyword>
<dbReference type="RefSeq" id="WP_087060122.1">
    <property type="nucleotide sequence ID" value="NZ_FUKW01000153.1"/>
</dbReference>
<dbReference type="AlphaFoldDB" id="A0A1R4KKL3"/>
<evidence type="ECO:0000313" key="3">
    <source>
        <dbReference type="Proteomes" id="UP000195611"/>
    </source>
</evidence>
<feature type="signal peptide" evidence="1">
    <location>
        <begin position="1"/>
        <end position="24"/>
    </location>
</feature>
<reference evidence="2 3" key="1">
    <citation type="submission" date="2017-02" db="EMBL/GenBank/DDBJ databases">
        <authorList>
            <person name="Peterson S.W."/>
        </authorList>
    </citation>
    <scope>NUCLEOTIDE SEQUENCE [LARGE SCALE GENOMIC DNA]</scope>
    <source>
        <strain evidence="2 3">42ea</strain>
    </source>
</reference>
<gene>
    <name evidence="2" type="ORF">FM115_10810</name>
</gene>
<name>A0A1R4KKL3_9LACT</name>
<dbReference type="Proteomes" id="UP000195611">
    <property type="component" value="Unassembled WGS sequence"/>
</dbReference>
<accession>A0A1R4KKL3</accession>
<feature type="chain" id="PRO_5012526246" evidence="1">
    <location>
        <begin position="25"/>
        <end position="128"/>
    </location>
</feature>